<feature type="transmembrane region" description="Helical" evidence="3">
    <location>
        <begin position="37"/>
        <end position="59"/>
    </location>
</feature>
<feature type="domain" description="GGDEF" evidence="4">
    <location>
        <begin position="245"/>
        <end position="372"/>
    </location>
</feature>
<gene>
    <name evidence="5" type="ordered locus">Mnod_4164</name>
</gene>
<dbReference type="NCBIfam" id="TIGR00254">
    <property type="entry name" value="GGDEF"/>
    <property type="match status" value="1"/>
</dbReference>
<dbReference type="GO" id="GO:1902201">
    <property type="term" value="P:negative regulation of bacterial-type flagellum-dependent cell motility"/>
    <property type="evidence" value="ECO:0007669"/>
    <property type="project" value="TreeGrafter"/>
</dbReference>
<proteinExistence type="predicted"/>
<reference evidence="5 6" key="1">
    <citation type="submission" date="2009-01" db="EMBL/GenBank/DDBJ databases">
        <title>Complete sequence of chromosome of Methylobacterium nodulans ORS 2060.</title>
        <authorList>
            <consortium name="US DOE Joint Genome Institute"/>
            <person name="Lucas S."/>
            <person name="Copeland A."/>
            <person name="Lapidus A."/>
            <person name="Glavina del Rio T."/>
            <person name="Dalin E."/>
            <person name="Tice H."/>
            <person name="Bruce D."/>
            <person name="Goodwin L."/>
            <person name="Pitluck S."/>
            <person name="Sims D."/>
            <person name="Brettin T."/>
            <person name="Detter J.C."/>
            <person name="Han C."/>
            <person name="Larimer F."/>
            <person name="Land M."/>
            <person name="Hauser L."/>
            <person name="Kyrpides N."/>
            <person name="Ivanova N."/>
            <person name="Marx C.J."/>
            <person name="Richardson P."/>
        </authorList>
    </citation>
    <scope>NUCLEOTIDE SEQUENCE [LARGE SCALE GENOMIC DNA]</scope>
    <source>
        <strain evidence="6">LMG 21967 / CNCM I-2342 / ORS 2060</strain>
    </source>
</reference>
<dbReference type="InterPro" id="IPR029787">
    <property type="entry name" value="Nucleotide_cyclase"/>
</dbReference>
<sequence>MILDAPTLMAVTVFVALIVGMLFLLSWGQARRTQALAVWGLAHLIGAGGSALLCGRGVIPDWLSIGLANTLLLLAYGMIWSGARSFEGRRTAPTALMAAPALWIAACLVPAFYESVTARVILASSAASVLCLLCAHEFWRGRPEPLVSRGPAILLLASQAALYAVRIPASLVFPVPAVNPVASPWVAVLCFAALLYMVAIAFLFMALAKERLEWEQRLSALTDPLTGVVNRRGLEERASVLLASGRATLLLFDLDHFKRINDTFGHGIGDAVLVGFCTLARTLLPPQAVFGRLGGEEFACVLPGDSAAEPIAETIRHALAGMRAECIPNLRVTVSVGAARGEAGLDALLERADRALYRAKRLGRDRVVWDGPAPRPVREISAAS</sequence>
<evidence type="ECO:0000256" key="3">
    <source>
        <dbReference type="SAM" id="Phobius"/>
    </source>
</evidence>
<name>B8IUY4_METNO</name>
<feature type="transmembrane region" description="Helical" evidence="3">
    <location>
        <begin position="119"/>
        <end position="139"/>
    </location>
</feature>
<dbReference type="SMART" id="SM00267">
    <property type="entry name" value="GGDEF"/>
    <property type="match status" value="1"/>
</dbReference>
<dbReference type="InterPro" id="IPR050469">
    <property type="entry name" value="Diguanylate_Cyclase"/>
</dbReference>
<dbReference type="PANTHER" id="PTHR45138:SF9">
    <property type="entry name" value="DIGUANYLATE CYCLASE DGCM-RELATED"/>
    <property type="match status" value="1"/>
</dbReference>
<evidence type="ECO:0000313" key="5">
    <source>
        <dbReference type="EMBL" id="ACL59042.1"/>
    </source>
</evidence>
<dbReference type="Gene3D" id="3.30.70.270">
    <property type="match status" value="1"/>
</dbReference>
<feature type="transmembrane region" description="Helical" evidence="3">
    <location>
        <begin position="65"/>
        <end position="83"/>
    </location>
</feature>
<dbReference type="PROSITE" id="PS50887">
    <property type="entry name" value="GGDEF"/>
    <property type="match status" value="1"/>
</dbReference>
<keyword evidence="3" id="KW-0472">Membrane</keyword>
<dbReference type="GO" id="GO:0052621">
    <property type="term" value="F:diguanylate cyclase activity"/>
    <property type="evidence" value="ECO:0007669"/>
    <property type="project" value="UniProtKB-EC"/>
</dbReference>
<dbReference type="EMBL" id="CP001349">
    <property type="protein sequence ID" value="ACL59042.1"/>
    <property type="molecule type" value="Genomic_DNA"/>
</dbReference>
<dbReference type="InterPro" id="IPR000160">
    <property type="entry name" value="GGDEF_dom"/>
</dbReference>
<feature type="transmembrane region" description="Helical" evidence="3">
    <location>
        <begin position="185"/>
        <end position="208"/>
    </location>
</feature>
<dbReference type="AlphaFoldDB" id="B8IUY4"/>
<dbReference type="HOGENOM" id="CLU_000445_11_1_5"/>
<evidence type="ECO:0000313" key="6">
    <source>
        <dbReference type="Proteomes" id="UP000008207"/>
    </source>
</evidence>
<keyword evidence="6" id="KW-1185">Reference proteome</keyword>
<feature type="transmembrane region" description="Helical" evidence="3">
    <location>
        <begin position="6"/>
        <end position="25"/>
    </location>
</feature>
<dbReference type="Proteomes" id="UP000008207">
    <property type="component" value="Chromosome"/>
</dbReference>
<dbReference type="GO" id="GO:0005886">
    <property type="term" value="C:plasma membrane"/>
    <property type="evidence" value="ECO:0007669"/>
    <property type="project" value="TreeGrafter"/>
</dbReference>
<dbReference type="Pfam" id="PF00990">
    <property type="entry name" value="GGDEF"/>
    <property type="match status" value="1"/>
</dbReference>
<dbReference type="EC" id="2.7.7.65" evidence="1"/>
<feature type="transmembrane region" description="Helical" evidence="3">
    <location>
        <begin position="95"/>
        <end position="113"/>
    </location>
</feature>
<dbReference type="GO" id="GO:0043709">
    <property type="term" value="P:cell adhesion involved in single-species biofilm formation"/>
    <property type="evidence" value="ECO:0007669"/>
    <property type="project" value="TreeGrafter"/>
</dbReference>
<feature type="transmembrane region" description="Helical" evidence="3">
    <location>
        <begin position="151"/>
        <end position="173"/>
    </location>
</feature>
<accession>B8IUY4</accession>
<evidence type="ECO:0000256" key="1">
    <source>
        <dbReference type="ARBA" id="ARBA00012528"/>
    </source>
</evidence>
<protein>
    <recommendedName>
        <fullName evidence="1">diguanylate cyclase</fullName>
        <ecNumber evidence="1">2.7.7.65</ecNumber>
    </recommendedName>
</protein>
<dbReference type="eggNOG" id="COG2199">
    <property type="taxonomic scope" value="Bacteria"/>
</dbReference>
<evidence type="ECO:0000256" key="2">
    <source>
        <dbReference type="ARBA" id="ARBA00034247"/>
    </source>
</evidence>
<dbReference type="KEGG" id="mno:Mnod_4164"/>
<keyword evidence="3" id="KW-1133">Transmembrane helix</keyword>
<keyword evidence="3" id="KW-0812">Transmembrane</keyword>
<dbReference type="SUPFAM" id="SSF55073">
    <property type="entry name" value="Nucleotide cyclase"/>
    <property type="match status" value="1"/>
</dbReference>
<comment type="catalytic activity">
    <reaction evidence="2">
        <text>2 GTP = 3',3'-c-di-GMP + 2 diphosphate</text>
        <dbReference type="Rhea" id="RHEA:24898"/>
        <dbReference type="ChEBI" id="CHEBI:33019"/>
        <dbReference type="ChEBI" id="CHEBI:37565"/>
        <dbReference type="ChEBI" id="CHEBI:58805"/>
        <dbReference type="EC" id="2.7.7.65"/>
    </reaction>
</comment>
<dbReference type="CDD" id="cd01949">
    <property type="entry name" value="GGDEF"/>
    <property type="match status" value="1"/>
</dbReference>
<dbReference type="PANTHER" id="PTHR45138">
    <property type="entry name" value="REGULATORY COMPONENTS OF SENSORY TRANSDUCTION SYSTEM"/>
    <property type="match status" value="1"/>
</dbReference>
<dbReference type="STRING" id="460265.Mnod_4164"/>
<dbReference type="RefSeq" id="WP_015930691.1">
    <property type="nucleotide sequence ID" value="NC_011894.1"/>
</dbReference>
<dbReference type="OrthoDB" id="9812260at2"/>
<organism evidence="5 6">
    <name type="scientific">Methylobacterium nodulans (strain LMG 21967 / CNCM I-2342 / ORS 2060)</name>
    <dbReference type="NCBI Taxonomy" id="460265"/>
    <lineage>
        <taxon>Bacteria</taxon>
        <taxon>Pseudomonadati</taxon>
        <taxon>Pseudomonadota</taxon>
        <taxon>Alphaproteobacteria</taxon>
        <taxon>Hyphomicrobiales</taxon>
        <taxon>Methylobacteriaceae</taxon>
        <taxon>Methylobacterium</taxon>
    </lineage>
</organism>
<dbReference type="InterPro" id="IPR043128">
    <property type="entry name" value="Rev_trsase/Diguanyl_cyclase"/>
</dbReference>
<evidence type="ECO:0000259" key="4">
    <source>
        <dbReference type="PROSITE" id="PS50887"/>
    </source>
</evidence>